<dbReference type="KEGG" id="orz:FNH13_08895"/>
<keyword evidence="4" id="KW-1185">Reference proteome</keyword>
<dbReference type="OrthoDB" id="8117292at2"/>
<dbReference type="InterPro" id="IPR023393">
    <property type="entry name" value="START-like_dom_sf"/>
</dbReference>
<comment type="similarity">
    <text evidence="1">Belongs to the AHA1 family.</text>
</comment>
<accession>A0A516GAA9</accession>
<dbReference type="Proteomes" id="UP000315395">
    <property type="component" value="Chromosome"/>
</dbReference>
<dbReference type="SUPFAM" id="SSF55961">
    <property type="entry name" value="Bet v1-like"/>
    <property type="match status" value="1"/>
</dbReference>
<dbReference type="Pfam" id="PF08327">
    <property type="entry name" value="AHSA1"/>
    <property type="match status" value="1"/>
</dbReference>
<evidence type="ECO:0000313" key="3">
    <source>
        <dbReference type="EMBL" id="QDO88442.1"/>
    </source>
</evidence>
<dbReference type="EMBL" id="CP041616">
    <property type="protein sequence ID" value="QDO88442.1"/>
    <property type="molecule type" value="Genomic_DNA"/>
</dbReference>
<proteinExistence type="inferred from homology"/>
<organism evidence="3 4">
    <name type="scientific">Ornithinimicrobium ciconiae</name>
    <dbReference type="NCBI Taxonomy" id="2594265"/>
    <lineage>
        <taxon>Bacteria</taxon>
        <taxon>Bacillati</taxon>
        <taxon>Actinomycetota</taxon>
        <taxon>Actinomycetes</taxon>
        <taxon>Micrococcales</taxon>
        <taxon>Ornithinimicrobiaceae</taxon>
        <taxon>Ornithinimicrobium</taxon>
    </lineage>
</organism>
<reference evidence="3 4" key="1">
    <citation type="submission" date="2019-07" db="EMBL/GenBank/DDBJ databases">
        <title>complete genome sequencing of Ornithinimicrobium sp. H23M54.</title>
        <authorList>
            <person name="Bae J.-W."/>
            <person name="Lee S.-Y."/>
        </authorList>
    </citation>
    <scope>NUCLEOTIDE SEQUENCE [LARGE SCALE GENOMIC DNA]</scope>
    <source>
        <strain evidence="3 4">H23M54</strain>
    </source>
</reference>
<dbReference type="RefSeq" id="WP_143783120.1">
    <property type="nucleotide sequence ID" value="NZ_CP041616.1"/>
</dbReference>
<sequence>MPLVARVDAPGVVCLTWRLSTRPAAVWRHLTDVDRLPEWLGRRQDGSFTAGDHLVVDHGDGYLCRSDVLVAQDGRSLAMSWQFPDEPPSRVTIELETVLPDDAMPDGATDLHLEHHELADLAGSYLPGWITHLTYFEASLHGEPLPTGSFWRLYETHDRLTTRS</sequence>
<evidence type="ECO:0000256" key="1">
    <source>
        <dbReference type="ARBA" id="ARBA00006817"/>
    </source>
</evidence>
<feature type="domain" description="Activator of Hsp90 ATPase homologue 1/2-like C-terminal" evidence="2">
    <location>
        <begin position="21"/>
        <end position="99"/>
    </location>
</feature>
<name>A0A516GAA9_9MICO</name>
<gene>
    <name evidence="3" type="ORF">FNH13_08895</name>
</gene>
<evidence type="ECO:0000259" key="2">
    <source>
        <dbReference type="Pfam" id="PF08327"/>
    </source>
</evidence>
<evidence type="ECO:0000313" key="4">
    <source>
        <dbReference type="Proteomes" id="UP000315395"/>
    </source>
</evidence>
<dbReference type="InterPro" id="IPR013538">
    <property type="entry name" value="ASHA1/2-like_C"/>
</dbReference>
<dbReference type="Gene3D" id="3.30.530.20">
    <property type="match status" value="1"/>
</dbReference>
<protein>
    <recommendedName>
        <fullName evidence="2">Activator of Hsp90 ATPase homologue 1/2-like C-terminal domain-containing protein</fullName>
    </recommendedName>
</protein>
<dbReference type="AlphaFoldDB" id="A0A516GAA9"/>